<dbReference type="EMBL" id="CAXDID020000074">
    <property type="protein sequence ID" value="CAL6015689.1"/>
    <property type="molecule type" value="Genomic_DNA"/>
</dbReference>
<dbReference type="Gene3D" id="1.20.80.10">
    <property type="match status" value="1"/>
</dbReference>
<name>A0AA86P2Y6_9EUKA</name>
<evidence type="ECO:0000313" key="3">
    <source>
        <dbReference type="Proteomes" id="UP001642409"/>
    </source>
</evidence>
<sequence length="309" mass="35891">MHLKIYYIGSFTGVKIIESTTVKEVVEYVLSRNQVPIEYANMCSIIAKNGKEFGAILSHYEQIIKYQNHALCFRILRFFEKEQIEQIDPHFLQMAQLQMHRFIIDNLWLTDQMTACTLAAYQCGIEFGQYTNQVYSFLNNTVSSLISAIFIDEPKRIQKTIIRKWKEFTETEQIQNIEQSVLNYVLTVAEWIPQFGTYVIGCQLLNQDFLVGSDCFLSVGGNKCLVQSLSNQQLLVYSDWASIDLKIINGSFKKFNILTNNQKFELQCDDLLQFQKIIEWQRSCSYDSILCAQQTEISTKVDENHVLIE</sequence>
<dbReference type="InterPro" id="IPR019748">
    <property type="entry name" value="FERM_central"/>
</dbReference>
<accession>A0AA86P2Y6</accession>
<organism evidence="1">
    <name type="scientific">Hexamita inflata</name>
    <dbReference type="NCBI Taxonomy" id="28002"/>
    <lineage>
        <taxon>Eukaryota</taxon>
        <taxon>Metamonada</taxon>
        <taxon>Diplomonadida</taxon>
        <taxon>Hexamitidae</taxon>
        <taxon>Hexamitinae</taxon>
        <taxon>Hexamita</taxon>
    </lineage>
</organism>
<gene>
    <name evidence="1" type="ORF">HINF_LOCUS17633</name>
    <name evidence="2" type="ORF">HINF_LOCUS25077</name>
</gene>
<comment type="caution">
    <text evidence="1">The sequence shown here is derived from an EMBL/GenBank/DDBJ whole genome shotgun (WGS) entry which is preliminary data.</text>
</comment>
<evidence type="ECO:0000313" key="1">
    <source>
        <dbReference type="EMBL" id="CAI9929988.1"/>
    </source>
</evidence>
<evidence type="ECO:0008006" key="4">
    <source>
        <dbReference type="Google" id="ProtNLM"/>
    </source>
</evidence>
<dbReference type="SUPFAM" id="SSF47031">
    <property type="entry name" value="Second domain of FERM"/>
    <property type="match status" value="1"/>
</dbReference>
<dbReference type="CDD" id="cd14473">
    <property type="entry name" value="FERM_B-lobe"/>
    <property type="match status" value="1"/>
</dbReference>
<evidence type="ECO:0000313" key="2">
    <source>
        <dbReference type="EMBL" id="CAL6015689.1"/>
    </source>
</evidence>
<proteinExistence type="predicted"/>
<dbReference type="InterPro" id="IPR035963">
    <property type="entry name" value="FERM_2"/>
</dbReference>
<dbReference type="EMBL" id="CATOUU010000444">
    <property type="protein sequence ID" value="CAI9929988.1"/>
    <property type="molecule type" value="Genomic_DNA"/>
</dbReference>
<reference evidence="1" key="1">
    <citation type="submission" date="2023-06" db="EMBL/GenBank/DDBJ databases">
        <authorList>
            <person name="Kurt Z."/>
        </authorList>
    </citation>
    <scope>NUCLEOTIDE SEQUENCE</scope>
</reference>
<protein>
    <recommendedName>
        <fullName evidence="4">FERM domain-containing protein</fullName>
    </recommendedName>
</protein>
<dbReference type="AlphaFoldDB" id="A0AA86P2Y6"/>
<reference evidence="2 3" key="2">
    <citation type="submission" date="2024-07" db="EMBL/GenBank/DDBJ databases">
        <authorList>
            <person name="Akdeniz Z."/>
        </authorList>
    </citation>
    <scope>NUCLEOTIDE SEQUENCE [LARGE SCALE GENOMIC DNA]</scope>
</reference>
<dbReference type="Proteomes" id="UP001642409">
    <property type="component" value="Unassembled WGS sequence"/>
</dbReference>
<keyword evidence="3" id="KW-1185">Reference proteome</keyword>
<dbReference type="InterPro" id="IPR014352">
    <property type="entry name" value="FERM/acyl-CoA-bd_prot_sf"/>
</dbReference>